<dbReference type="Gene3D" id="1.10.530.40">
    <property type="match status" value="1"/>
</dbReference>
<dbReference type="PANTHER" id="PTHR38107">
    <property type="match status" value="1"/>
</dbReference>
<organism evidence="4">
    <name type="scientific">uncultured Ruegeria sp</name>
    <dbReference type="NCBI Taxonomy" id="259304"/>
    <lineage>
        <taxon>Bacteria</taxon>
        <taxon>Pseudomonadati</taxon>
        <taxon>Pseudomonadota</taxon>
        <taxon>Alphaproteobacteria</taxon>
        <taxon>Rhodobacterales</taxon>
        <taxon>Roseobacteraceae</taxon>
        <taxon>Ruegeria</taxon>
        <taxon>environmental samples</taxon>
    </lineage>
</organism>
<keyword evidence="3" id="KW-0378">Hydrolase</keyword>
<feature type="non-terminal residue" evidence="4">
    <location>
        <position position="158"/>
    </location>
</feature>
<dbReference type="GO" id="GO:0009253">
    <property type="term" value="P:peptidoglycan catabolic process"/>
    <property type="evidence" value="ECO:0007669"/>
    <property type="project" value="InterPro"/>
</dbReference>
<dbReference type="SUPFAM" id="SSF53955">
    <property type="entry name" value="Lysozyme-like"/>
    <property type="match status" value="1"/>
</dbReference>
<keyword evidence="1 3" id="KW-0929">Antimicrobial</keyword>
<evidence type="ECO:0000313" key="4">
    <source>
        <dbReference type="EMBL" id="AIA93914.1"/>
    </source>
</evidence>
<sequence length="158" mass="16301">MVGGIAGAGVAAIIIAAAAIVQPWEGRELKAYRDIVGVLTICDGDTNNVRPGQVATNAECDARLYANLTRYRAELRKCLVADLPVKTEAAFVSWVYNVGWGAACHGGAGGRPAQVVLKANAGDLAGACDALLAWTRRAAAWCRGWPTAAPPSAGIASP</sequence>
<dbReference type="EC" id="3.2.1.17" evidence="3"/>
<keyword evidence="2 3" id="KW-0081">Bacteriolytic enzyme</keyword>
<dbReference type="InterPro" id="IPR023346">
    <property type="entry name" value="Lysozyme-like_dom_sf"/>
</dbReference>
<comment type="similarity">
    <text evidence="3">Belongs to the glycosyl hydrolase 24 family.</text>
</comment>
<keyword evidence="3" id="KW-0326">Glycosidase</keyword>
<dbReference type="InterPro" id="IPR002196">
    <property type="entry name" value="Glyco_hydro_24"/>
</dbReference>
<dbReference type="GO" id="GO:0016998">
    <property type="term" value="P:cell wall macromolecule catabolic process"/>
    <property type="evidence" value="ECO:0007669"/>
    <property type="project" value="InterPro"/>
</dbReference>
<comment type="catalytic activity">
    <reaction evidence="3">
        <text>Hydrolysis of (1-&gt;4)-beta-linkages between N-acetylmuramic acid and N-acetyl-D-glucosamine residues in a peptidoglycan and between N-acetyl-D-glucosamine residues in chitodextrins.</text>
        <dbReference type="EC" id="3.2.1.17"/>
    </reaction>
</comment>
<dbReference type="InterPro" id="IPR051018">
    <property type="entry name" value="Bacteriophage_GH24"/>
</dbReference>
<dbReference type="GO" id="GO:0042742">
    <property type="term" value="P:defense response to bacterium"/>
    <property type="evidence" value="ECO:0007669"/>
    <property type="project" value="UniProtKB-KW"/>
</dbReference>
<evidence type="ECO:0000256" key="1">
    <source>
        <dbReference type="ARBA" id="ARBA00022529"/>
    </source>
</evidence>
<name>A0A060CFF5_9RHOB</name>
<evidence type="ECO:0000256" key="3">
    <source>
        <dbReference type="RuleBase" id="RU003788"/>
    </source>
</evidence>
<dbReference type="Pfam" id="PF00959">
    <property type="entry name" value="Phage_lysozyme"/>
    <property type="match status" value="1"/>
</dbReference>
<dbReference type="AlphaFoldDB" id="A0A060CFF5"/>
<dbReference type="InterPro" id="IPR023347">
    <property type="entry name" value="Lysozyme_dom_sf"/>
</dbReference>
<dbReference type="PANTHER" id="PTHR38107:SF3">
    <property type="entry name" value="LYSOZYME RRRD-RELATED"/>
    <property type="match status" value="1"/>
</dbReference>
<dbReference type="EMBL" id="KF126566">
    <property type="protein sequence ID" value="AIA93914.1"/>
    <property type="molecule type" value="Genomic_DNA"/>
</dbReference>
<dbReference type="GO" id="GO:0031640">
    <property type="term" value="P:killing of cells of another organism"/>
    <property type="evidence" value="ECO:0007669"/>
    <property type="project" value="UniProtKB-KW"/>
</dbReference>
<evidence type="ECO:0000256" key="2">
    <source>
        <dbReference type="ARBA" id="ARBA00022638"/>
    </source>
</evidence>
<protein>
    <recommendedName>
        <fullName evidence="3">Lysozyme</fullName>
        <ecNumber evidence="3">3.2.1.17</ecNumber>
    </recommendedName>
</protein>
<proteinExistence type="inferred from homology"/>
<reference evidence="4" key="1">
    <citation type="journal article" date="2013" name="Environ. Microbiol.">
        <title>Seasonally variable intestinal metagenomes of the red palm weevil (Rhynchophorus ferrugineus).</title>
        <authorList>
            <person name="Jia S."/>
            <person name="Zhang X."/>
            <person name="Zhang G."/>
            <person name="Yin A."/>
            <person name="Zhang S."/>
            <person name="Li F."/>
            <person name="Wang L."/>
            <person name="Zhao D."/>
            <person name="Yun Q."/>
            <person name="Tala"/>
            <person name="Wang J."/>
            <person name="Sun G."/>
            <person name="Baabdullah M."/>
            <person name="Yu X."/>
            <person name="Hu S."/>
            <person name="Al-Mssallem I.S."/>
            <person name="Yu J."/>
        </authorList>
    </citation>
    <scope>NUCLEOTIDE SEQUENCE</scope>
</reference>
<dbReference type="GO" id="GO:0003796">
    <property type="term" value="F:lysozyme activity"/>
    <property type="evidence" value="ECO:0007669"/>
    <property type="project" value="UniProtKB-EC"/>
</dbReference>
<accession>A0A060CFF5</accession>